<accession>A0AAW1JUE3</accession>
<name>A0AAW1JUE3_POPJA</name>
<evidence type="ECO:0000313" key="8">
    <source>
        <dbReference type="Proteomes" id="UP001458880"/>
    </source>
</evidence>
<protein>
    <submittedName>
        <fullName evidence="7">PCI domain</fullName>
    </submittedName>
</protein>
<dbReference type="PROSITE" id="PS50250">
    <property type="entry name" value="PCI"/>
    <property type="match status" value="1"/>
</dbReference>
<evidence type="ECO:0000313" key="7">
    <source>
        <dbReference type="EMBL" id="KAK9708562.1"/>
    </source>
</evidence>
<dbReference type="Pfam" id="PF01399">
    <property type="entry name" value="PCI"/>
    <property type="match status" value="1"/>
</dbReference>
<dbReference type="InterPro" id="IPR050871">
    <property type="entry name" value="26S_Proteasome/COP9_Components"/>
</dbReference>
<dbReference type="InterPro" id="IPR011990">
    <property type="entry name" value="TPR-like_helical_dom_sf"/>
</dbReference>
<dbReference type="SUPFAM" id="SSF48452">
    <property type="entry name" value="TPR-like"/>
    <property type="match status" value="1"/>
</dbReference>
<keyword evidence="4" id="KW-0539">Nucleus</keyword>
<keyword evidence="3" id="KW-0963">Cytoplasm</keyword>
<organism evidence="7 8">
    <name type="scientific">Popillia japonica</name>
    <name type="common">Japanese beetle</name>
    <dbReference type="NCBI Taxonomy" id="7064"/>
    <lineage>
        <taxon>Eukaryota</taxon>
        <taxon>Metazoa</taxon>
        <taxon>Ecdysozoa</taxon>
        <taxon>Arthropoda</taxon>
        <taxon>Hexapoda</taxon>
        <taxon>Insecta</taxon>
        <taxon>Pterygota</taxon>
        <taxon>Neoptera</taxon>
        <taxon>Endopterygota</taxon>
        <taxon>Coleoptera</taxon>
        <taxon>Polyphaga</taxon>
        <taxon>Scarabaeiformia</taxon>
        <taxon>Scarabaeidae</taxon>
        <taxon>Rutelinae</taxon>
        <taxon>Popillia</taxon>
    </lineage>
</organism>
<feature type="compositionally biased region" description="Acidic residues" evidence="5">
    <location>
        <begin position="1"/>
        <end position="12"/>
    </location>
</feature>
<dbReference type="Proteomes" id="UP001458880">
    <property type="component" value="Unassembled WGS sequence"/>
</dbReference>
<dbReference type="InterPro" id="IPR000717">
    <property type="entry name" value="PCI_dom"/>
</dbReference>
<dbReference type="FunFam" id="1.25.40.570:FF:000006">
    <property type="entry name" value="COP9 signalosome complex subunit 2"/>
    <property type="match status" value="1"/>
</dbReference>
<dbReference type="InterPro" id="IPR036390">
    <property type="entry name" value="WH_DNA-bd_sf"/>
</dbReference>
<dbReference type="GO" id="GO:0005634">
    <property type="term" value="C:nucleus"/>
    <property type="evidence" value="ECO:0007669"/>
    <property type="project" value="UniProtKB-SubCell"/>
</dbReference>
<keyword evidence="8" id="KW-1185">Reference proteome</keyword>
<dbReference type="GO" id="GO:0005737">
    <property type="term" value="C:cytoplasm"/>
    <property type="evidence" value="ECO:0007669"/>
    <property type="project" value="UniProtKB-SubCell"/>
</dbReference>
<evidence type="ECO:0000256" key="4">
    <source>
        <dbReference type="ARBA" id="ARBA00023242"/>
    </source>
</evidence>
<feature type="domain" description="PCI" evidence="6">
    <location>
        <begin position="248"/>
        <end position="413"/>
    </location>
</feature>
<evidence type="ECO:0000256" key="1">
    <source>
        <dbReference type="ARBA" id="ARBA00004123"/>
    </source>
</evidence>
<evidence type="ECO:0000256" key="2">
    <source>
        <dbReference type="ARBA" id="ARBA00004496"/>
    </source>
</evidence>
<evidence type="ECO:0000259" key="6">
    <source>
        <dbReference type="PROSITE" id="PS50250"/>
    </source>
</evidence>
<dbReference type="SMART" id="SM00088">
    <property type="entry name" value="PINT"/>
    <property type="match status" value="1"/>
</dbReference>
<sequence>MESDLSYEDDDYGLQYSEDSASEPDVDLENQYYHSKIIKEENPKAALAAFQKVIDLQGENKGEWGFKALKQMVKINFKLKNYQEMLNKYREMLDYLKSTVTKNHGEKSINSVLDFTSTSKNIDLLQDFYETTLEMLKDSNNERLWFKTNTKLGKIYLERGEYHKTMSILKQLKKSCTTDDGEENMQKGTQLLEIYALEIQIFSAQKNNKQLKKLYERALRVPSAIPHPLIMSIIRECGGKMHLRSGDYEKAYTDFFLAFKNYDESGNPRRITCLKYLILTSMLMKSTINPIDSQEAKPYINDPEIVAMNNLITAYQQNDKKSFEKIFSENKESLVNDPFIRDHIEGLLQIVRTQVLLSLIKPYKIVRMSFIAKELNIALDEAENLVVMCILNGMINGRIDQVNQILVREVNNITGKIFNYTAADKMVICIGKIINCVTSEFIA</sequence>
<proteinExistence type="predicted"/>
<comment type="subcellular location">
    <subcellularLocation>
        <location evidence="2">Cytoplasm</location>
    </subcellularLocation>
    <subcellularLocation>
        <location evidence="1">Nucleus</location>
    </subcellularLocation>
</comment>
<gene>
    <name evidence="7" type="ORF">QE152_g27137</name>
</gene>
<dbReference type="SUPFAM" id="SSF46785">
    <property type="entry name" value="Winged helix' DNA-binding domain"/>
    <property type="match status" value="1"/>
</dbReference>
<dbReference type="Gene3D" id="1.25.40.570">
    <property type="match status" value="1"/>
</dbReference>
<comment type="caution">
    <text evidence="7">The sequence shown here is derived from an EMBL/GenBank/DDBJ whole genome shotgun (WGS) entry which is preliminary data.</text>
</comment>
<evidence type="ECO:0000256" key="5">
    <source>
        <dbReference type="SAM" id="MobiDB-lite"/>
    </source>
</evidence>
<dbReference type="EMBL" id="JASPKY010000326">
    <property type="protein sequence ID" value="KAK9708562.1"/>
    <property type="molecule type" value="Genomic_DNA"/>
</dbReference>
<feature type="region of interest" description="Disordered" evidence="5">
    <location>
        <begin position="1"/>
        <end position="25"/>
    </location>
</feature>
<dbReference type="AlphaFoldDB" id="A0AAW1JUE3"/>
<dbReference type="PANTHER" id="PTHR10678">
    <property type="entry name" value="26S PROTEASOME NON-ATPASE REGULATORY SUBUNIT 11/COP9 SIGNALOSOME COMPLEX SUBUNIT 2"/>
    <property type="match status" value="1"/>
</dbReference>
<dbReference type="SMART" id="SM00753">
    <property type="entry name" value="PAM"/>
    <property type="match status" value="1"/>
</dbReference>
<reference evidence="7 8" key="1">
    <citation type="journal article" date="2024" name="BMC Genomics">
        <title>De novo assembly and annotation of Popillia japonica's genome with initial clues to its potential as an invasive pest.</title>
        <authorList>
            <person name="Cucini C."/>
            <person name="Boschi S."/>
            <person name="Funari R."/>
            <person name="Cardaioli E."/>
            <person name="Iannotti N."/>
            <person name="Marturano G."/>
            <person name="Paoli F."/>
            <person name="Bruttini M."/>
            <person name="Carapelli A."/>
            <person name="Frati F."/>
            <person name="Nardi F."/>
        </authorList>
    </citation>
    <scope>NUCLEOTIDE SEQUENCE [LARGE SCALE GENOMIC DNA]</scope>
    <source>
        <strain evidence="7">DMR45628</strain>
    </source>
</reference>
<evidence type="ECO:0000256" key="3">
    <source>
        <dbReference type="ARBA" id="ARBA00022490"/>
    </source>
</evidence>